<organism evidence="2 3">
    <name type="scientific">Schistosoma margrebowiei</name>
    <dbReference type="NCBI Taxonomy" id="48269"/>
    <lineage>
        <taxon>Eukaryota</taxon>
        <taxon>Metazoa</taxon>
        <taxon>Spiralia</taxon>
        <taxon>Lophotrochozoa</taxon>
        <taxon>Platyhelminthes</taxon>
        <taxon>Trematoda</taxon>
        <taxon>Digenea</taxon>
        <taxon>Strigeidida</taxon>
        <taxon>Schistosomatoidea</taxon>
        <taxon>Schistosomatidae</taxon>
        <taxon>Schistosoma</taxon>
    </lineage>
</organism>
<keyword evidence="3" id="KW-1185">Reference proteome</keyword>
<name>A0A3P8FJT2_9TREM</name>
<evidence type="ECO:0000313" key="3">
    <source>
        <dbReference type="Proteomes" id="UP000277204"/>
    </source>
</evidence>
<gene>
    <name evidence="2" type="ORF">SMRZ_LOCUS15847</name>
</gene>
<dbReference type="Proteomes" id="UP000277204">
    <property type="component" value="Unassembled WGS sequence"/>
</dbReference>
<sequence length="49" mass="5756">MNNQLNGTRHYTSTSLTMRKRLTDFNEQLSTQDTSDPFAVYHHQQPIMT</sequence>
<evidence type="ECO:0000256" key="1">
    <source>
        <dbReference type="SAM" id="MobiDB-lite"/>
    </source>
</evidence>
<evidence type="ECO:0000313" key="2">
    <source>
        <dbReference type="EMBL" id="VDP19306.1"/>
    </source>
</evidence>
<accession>A0A3P8FJT2</accession>
<proteinExistence type="predicted"/>
<dbReference type="EMBL" id="UZAI01017009">
    <property type="protein sequence ID" value="VDP19306.1"/>
    <property type="molecule type" value="Genomic_DNA"/>
</dbReference>
<feature type="region of interest" description="Disordered" evidence="1">
    <location>
        <begin position="29"/>
        <end position="49"/>
    </location>
</feature>
<reference evidence="2 3" key="1">
    <citation type="submission" date="2018-11" db="EMBL/GenBank/DDBJ databases">
        <authorList>
            <consortium name="Pathogen Informatics"/>
        </authorList>
    </citation>
    <scope>NUCLEOTIDE SEQUENCE [LARGE SCALE GENOMIC DNA]</scope>
    <source>
        <strain evidence="2 3">Zambia</strain>
    </source>
</reference>
<protein>
    <submittedName>
        <fullName evidence="2">Uncharacterized protein</fullName>
    </submittedName>
</protein>
<dbReference type="AlphaFoldDB" id="A0A3P8FJT2"/>